<feature type="region of interest" description="Disordered" evidence="1">
    <location>
        <begin position="41"/>
        <end position="82"/>
    </location>
</feature>
<dbReference type="GeneID" id="64701047"/>
<gene>
    <name evidence="2" type="ORF">F5147DRAFT_719876</name>
</gene>
<feature type="compositionally biased region" description="Low complexity" evidence="1">
    <location>
        <begin position="44"/>
        <end position="58"/>
    </location>
</feature>
<dbReference type="AlphaFoldDB" id="A0A9P7EXJ9"/>
<dbReference type="OrthoDB" id="2660931at2759"/>
<accession>A0A9P7EXJ9</accession>
<evidence type="ECO:0000313" key="2">
    <source>
        <dbReference type="EMBL" id="KAG2094225.1"/>
    </source>
</evidence>
<comment type="caution">
    <text evidence="2">The sequence shown here is derived from an EMBL/GenBank/DDBJ whole genome shotgun (WGS) entry which is preliminary data.</text>
</comment>
<proteinExistence type="predicted"/>
<dbReference type="EMBL" id="JABBWM010000080">
    <property type="protein sequence ID" value="KAG2094225.1"/>
    <property type="molecule type" value="Genomic_DNA"/>
</dbReference>
<protein>
    <submittedName>
        <fullName evidence="2">Uncharacterized protein</fullName>
    </submittedName>
</protein>
<reference evidence="2" key="1">
    <citation type="journal article" date="2020" name="New Phytol.">
        <title>Comparative genomics reveals dynamic genome evolution in host specialist ectomycorrhizal fungi.</title>
        <authorList>
            <person name="Lofgren L.A."/>
            <person name="Nguyen N.H."/>
            <person name="Vilgalys R."/>
            <person name="Ruytinx J."/>
            <person name="Liao H.L."/>
            <person name="Branco S."/>
            <person name="Kuo A."/>
            <person name="LaButti K."/>
            <person name="Lipzen A."/>
            <person name="Andreopoulos W."/>
            <person name="Pangilinan J."/>
            <person name="Riley R."/>
            <person name="Hundley H."/>
            <person name="Na H."/>
            <person name="Barry K."/>
            <person name="Grigoriev I.V."/>
            <person name="Stajich J.E."/>
            <person name="Kennedy P.G."/>
        </authorList>
    </citation>
    <scope>NUCLEOTIDE SEQUENCE</scope>
    <source>
        <strain evidence="2">FC423</strain>
    </source>
</reference>
<name>A0A9P7EXJ9_9AGAM</name>
<sequence length="217" mass="23793">MYGDTAIFKAGIFGYPSPSAVEHNCIACLYVRLTSMLPRKRHSGQSFGQFSSSSTGRSTPPPSPTTKQRPTKRLTLSNGTTADRVPAPCHSCDHIIPFSDNGNPGVSVKNILNGECMQDNPEPGFKAGPHKIGFQWPGYDASDPRHITVNPNTKHELAVAVCTAMHKFYSSASRLTPLVKSDPWTLCSRVRLKDILLTSIHLDAAGVWLPEFYVLRK</sequence>
<dbReference type="RefSeq" id="XP_041287460.1">
    <property type="nucleotide sequence ID" value="XM_041438788.1"/>
</dbReference>
<dbReference type="Proteomes" id="UP000823399">
    <property type="component" value="Unassembled WGS sequence"/>
</dbReference>
<evidence type="ECO:0000256" key="1">
    <source>
        <dbReference type="SAM" id="MobiDB-lite"/>
    </source>
</evidence>
<keyword evidence="3" id="KW-1185">Reference proteome</keyword>
<evidence type="ECO:0000313" key="3">
    <source>
        <dbReference type="Proteomes" id="UP000823399"/>
    </source>
</evidence>
<organism evidence="2 3">
    <name type="scientific">Suillus discolor</name>
    <dbReference type="NCBI Taxonomy" id="1912936"/>
    <lineage>
        <taxon>Eukaryota</taxon>
        <taxon>Fungi</taxon>
        <taxon>Dikarya</taxon>
        <taxon>Basidiomycota</taxon>
        <taxon>Agaricomycotina</taxon>
        <taxon>Agaricomycetes</taxon>
        <taxon>Agaricomycetidae</taxon>
        <taxon>Boletales</taxon>
        <taxon>Suillineae</taxon>
        <taxon>Suillaceae</taxon>
        <taxon>Suillus</taxon>
    </lineage>
</organism>